<dbReference type="EMBL" id="JACEIK010000692">
    <property type="protein sequence ID" value="MCD7460991.1"/>
    <property type="molecule type" value="Genomic_DNA"/>
</dbReference>
<feature type="compositionally biased region" description="Basic and acidic residues" evidence="1">
    <location>
        <begin position="185"/>
        <end position="198"/>
    </location>
</feature>
<keyword evidence="3" id="KW-1185">Reference proteome</keyword>
<evidence type="ECO:0000256" key="1">
    <source>
        <dbReference type="SAM" id="MobiDB-lite"/>
    </source>
</evidence>
<dbReference type="Proteomes" id="UP000823775">
    <property type="component" value="Unassembled WGS sequence"/>
</dbReference>
<feature type="region of interest" description="Disordered" evidence="1">
    <location>
        <begin position="185"/>
        <end position="204"/>
    </location>
</feature>
<organism evidence="2 3">
    <name type="scientific">Datura stramonium</name>
    <name type="common">Jimsonweed</name>
    <name type="synonym">Common thornapple</name>
    <dbReference type="NCBI Taxonomy" id="4076"/>
    <lineage>
        <taxon>Eukaryota</taxon>
        <taxon>Viridiplantae</taxon>
        <taxon>Streptophyta</taxon>
        <taxon>Embryophyta</taxon>
        <taxon>Tracheophyta</taxon>
        <taxon>Spermatophyta</taxon>
        <taxon>Magnoliopsida</taxon>
        <taxon>eudicotyledons</taxon>
        <taxon>Gunneridae</taxon>
        <taxon>Pentapetalae</taxon>
        <taxon>asterids</taxon>
        <taxon>lamiids</taxon>
        <taxon>Solanales</taxon>
        <taxon>Solanaceae</taxon>
        <taxon>Solanoideae</taxon>
        <taxon>Datureae</taxon>
        <taxon>Datura</taxon>
    </lineage>
</organism>
<evidence type="ECO:0000313" key="2">
    <source>
        <dbReference type="EMBL" id="MCD7460991.1"/>
    </source>
</evidence>
<comment type="caution">
    <text evidence="2">The sequence shown here is derived from an EMBL/GenBank/DDBJ whole genome shotgun (WGS) entry which is preliminary data.</text>
</comment>
<evidence type="ECO:0000313" key="3">
    <source>
        <dbReference type="Proteomes" id="UP000823775"/>
    </source>
</evidence>
<gene>
    <name evidence="2" type="ORF">HAX54_044960</name>
</gene>
<sequence>MNYHSLTGTHTFPFSPSLPILRTIINVTNYNHFSVSTSRRFTLHRLCKTPNFQVVRCSMKENRILEPEDAALLISKCITRTLSPALTLEQGLEKIKEAVEELKAKPPCCSSGMFRFQVAVPPSAKSLNWFCCQPKSSGVFPQFFLSKEKQNPSCKSIVLGHTRGIFGIGAAISLKGFSATKEYGEFGRTPSDEGRRTSSESPPHQPDIMYHFVLIPELELTLLSLTLLTGFDCVGRTSFNRSISSKVNSSPVWGVAGRFGVVVDAAVLLSGLGKRERPFGVHLAVSPCSHHYHQSSPIKKEWRKGLDYARLLVRVPFLERKRR</sequence>
<accession>A0ABS8SPR5</accession>
<proteinExistence type="predicted"/>
<protein>
    <submittedName>
        <fullName evidence="2">Uncharacterized protein</fullName>
    </submittedName>
</protein>
<reference evidence="2 3" key="1">
    <citation type="journal article" date="2021" name="BMC Genomics">
        <title>Datura genome reveals duplications of psychoactive alkaloid biosynthetic genes and high mutation rate following tissue culture.</title>
        <authorList>
            <person name="Rajewski A."/>
            <person name="Carter-House D."/>
            <person name="Stajich J."/>
            <person name="Litt A."/>
        </authorList>
    </citation>
    <scope>NUCLEOTIDE SEQUENCE [LARGE SCALE GENOMIC DNA]</scope>
    <source>
        <strain evidence="2">AR-01</strain>
    </source>
</reference>
<dbReference type="PANTHER" id="PTHR47253">
    <property type="match status" value="1"/>
</dbReference>
<dbReference type="InterPro" id="IPR044250">
    <property type="entry name" value="MenF-like"/>
</dbReference>
<dbReference type="PANTHER" id="PTHR47253:SF6">
    <property type="entry name" value="OS02G0581400 PROTEIN"/>
    <property type="match status" value="1"/>
</dbReference>
<name>A0ABS8SPR5_DATST</name>